<reference evidence="2 3" key="1">
    <citation type="submission" date="2014-09" db="EMBL/GenBank/DDBJ databases">
        <title>Sporocytophaga myxococcoides PG-01 genome sequencing.</title>
        <authorList>
            <person name="Liu L."/>
            <person name="Gao P.J."/>
            <person name="Chen G.J."/>
            <person name="Wang L.S."/>
        </authorList>
    </citation>
    <scope>NUCLEOTIDE SEQUENCE [LARGE SCALE GENOMIC DNA]</scope>
    <source>
        <strain evidence="2 3">PG-01</strain>
    </source>
</reference>
<keyword evidence="3" id="KW-1185">Reference proteome</keyword>
<feature type="domain" description="Outer membrane protein beta-barrel" evidence="1">
    <location>
        <begin position="7"/>
        <end position="164"/>
    </location>
</feature>
<gene>
    <name evidence="2" type="ORF">MYP_1642</name>
</gene>
<organism evidence="2 3">
    <name type="scientific">Sporocytophaga myxococcoides</name>
    <dbReference type="NCBI Taxonomy" id="153721"/>
    <lineage>
        <taxon>Bacteria</taxon>
        <taxon>Pseudomonadati</taxon>
        <taxon>Bacteroidota</taxon>
        <taxon>Cytophagia</taxon>
        <taxon>Cytophagales</taxon>
        <taxon>Cytophagaceae</taxon>
        <taxon>Sporocytophaga</taxon>
    </lineage>
</organism>
<sequence length="199" mass="21917">MGLKFAPGFSFNRVSADDKAAVDFKGNGLGIRFIAGPEVYFLIGDNAAFVTGVWFSSRRVGIKYVGAGTSAKETYNLQYISLPAYLKLYTNEIATDMKVYFNVGGSFDVKIKDNVIKTDLTDSYIRKWRPIDATILLGTGIQLQMGESTFLLAGVSYNRGLINAASKRRFDVPDKSGNTIDPKLKINTDLISLDLGLRF</sequence>
<protein>
    <recommendedName>
        <fullName evidence="1">Outer membrane protein beta-barrel domain-containing protein</fullName>
    </recommendedName>
</protein>
<comment type="caution">
    <text evidence="2">The sequence shown here is derived from an EMBL/GenBank/DDBJ whole genome shotgun (WGS) entry which is preliminary data.</text>
</comment>
<dbReference type="EMBL" id="BBLT01000003">
    <property type="protein sequence ID" value="GAL84414.1"/>
    <property type="molecule type" value="Genomic_DNA"/>
</dbReference>
<evidence type="ECO:0000313" key="3">
    <source>
        <dbReference type="Proteomes" id="UP000030185"/>
    </source>
</evidence>
<dbReference type="eggNOG" id="ENOG5032Z4Z">
    <property type="taxonomic scope" value="Bacteria"/>
</dbReference>
<proteinExistence type="predicted"/>
<name>A0A098LDB5_9BACT</name>
<dbReference type="AlphaFoldDB" id="A0A098LDB5"/>
<accession>A0A098LDB5</accession>
<evidence type="ECO:0000313" key="2">
    <source>
        <dbReference type="EMBL" id="GAL84414.1"/>
    </source>
</evidence>
<evidence type="ECO:0000259" key="1">
    <source>
        <dbReference type="Pfam" id="PF13568"/>
    </source>
</evidence>
<dbReference type="Pfam" id="PF13568">
    <property type="entry name" value="OMP_b-brl_2"/>
    <property type="match status" value="1"/>
</dbReference>
<dbReference type="InterPro" id="IPR025665">
    <property type="entry name" value="Beta-barrel_OMP_2"/>
</dbReference>
<dbReference type="Proteomes" id="UP000030185">
    <property type="component" value="Unassembled WGS sequence"/>
</dbReference>